<dbReference type="Gene3D" id="3.40.1620.10">
    <property type="entry name" value="YefM-like domain"/>
    <property type="match status" value="1"/>
</dbReference>
<dbReference type="Proteomes" id="UP000307749">
    <property type="component" value="Unassembled WGS sequence"/>
</dbReference>
<dbReference type="Pfam" id="PF02604">
    <property type="entry name" value="PhdYeFM_antitox"/>
    <property type="match status" value="1"/>
</dbReference>
<evidence type="ECO:0000256" key="2">
    <source>
        <dbReference type="RuleBase" id="RU362080"/>
    </source>
</evidence>
<evidence type="ECO:0000313" key="4">
    <source>
        <dbReference type="Proteomes" id="UP000307749"/>
    </source>
</evidence>
<comment type="caution">
    <text evidence="3">The sequence shown here is derived from an EMBL/GenBank/DDBJ whole genome shotgun (WGS) entry which is preliminary data.</text>
</comment>
<dbReference type="PANTHER" id="PTHR35377:SF8">
    <property type="entry name" value="ANTITOXIN VAPB22"/>
    <property type="match status" value="1"/>
</dbReference>
<dbReference type="NCBIfam" id="TIGR01552">
    <property type="entry name" value="phd_fam"/>
    <property type="match status" value="1"/>
</dbReference>
<dbReference type="RefSeq" id="WP_081127318.1">
    <property type="nucleotide sequence ID" value="NZ_DAHXOC010000021.1"/>
</dbReference>
<dbReference type="InterPro" id="IPR036165">
    <property type="entry name" value="YefM-like_sf"/>
</dbReference>
<organism evidence="3 4">
    <name type="scientific">Metallibacterium scheffleri</name>
    <dbReference type="NCBI Taxonomy" id="993689"/>
    <lineage>
        <taxon>Bacteria</taxon>
        <taxon>Pseudomonadati</taxon>
        <taxon>Pseudomonadota</taxon>
        <taxon>Gammaproteobacteria</taxon>
        <taxon>Lysobacterales</taxon>
        <taxon>Rhodanobacteraceae</taxon>
        <taxon>Metallibacterium</taxon>
    </lineage>
</organism>
<dbReference type="AlphaFoldDB" id="A0A4S3KQ60"/>
<dbReference type="SUPFAM" id="SSF143120">
    <property type="entry name" value="YefM-like"/>
    <property type="match status" value="1"/>
</dbReference>
<reference evidence="3 4" key="1">
    <citation type="submission" date="2017-02" db="EMBL/GenBank/DDBJ databases">
        <title>Whole genome sequencing of Metallibacterium scheffleri DSM 24874 (T).</title>
        <authorList>
            <person name="Kumar S."/>
            <person name="Patil P."/>
            <person name="Patil P.B."/>
        </authorList>
    </citation>
    <scope>NUCLEOTIDE SEQUENCE [LARGE SCALE GENOMIC DNA]</scope>
    <source>
        <strain evidence="3 4">DSM 24874</strain>
    </source>
</reference>
<dbReference type="InterPro" id="IPR006442">
    <property type="entry name" value="Antitoxin_Phd/YefM"/>
</dbReference>
<name>A0A4S3KQ60_9GAMM</name>
<proteinExistence type="inferred from homology"/>
<dbReference type="STRING" id="993689.GCA_002077135_02045"/>
<keyword evidence="4" id="KW-1185">Reference proteome</keyword>
<dbReference type="PANTHER" id="PTHR35377">
    <property type="entry name" value="ANTITOXIN VAPB49-RELATED-RELATED"/>
    <property type="match status" value="1"/>
</dbReference>
<accession>A0A4S3KQ60</accession>
<dbReference type="OrthoDB" id="9800503at2"/>
<protein>
    <recommendedName>
        <fullName evidence="2">Antitoxin</fullName>
    </recommendedName>
</protein>
<evidence type="ECO:0000256" key="1">
    <source>
        <dbReference type="ARBA" id="ARBA00009981"/>
    </source>
</evidence>
<dbReference type="InterPro" id="IPR051416">
    <property type="entry name" value="phD-YefM_TA_antitoxins"/>
</dbReference>
<evidence type="ECO:0000313" key="3">
    <source>
        <dbReference type="EMBL" id="THD11026.1"/>
    </source>
</evidence>
<dbReference type="EMBL" id="MWQO01000017">
    <property type="protein sequence ID" value="THD11026.1"/>
    <property type="molecule type" value="Genomic_DNA"/>
</dbReference>
<sequence>MKIVPVYEAKNRFSELLAAVEQGETVSITRRGAPVARLIAEPTAGKTGRNEARKRIAAGFERLRGLRASIPLDGDLKAITREGAD</sequence>
<gene>
    <name evidence="3" type="ORF">B1806_05705</name>
</gene>
<comment type="function">
    <text evidence="2">Antitoxin component of a type II toxin-antitoxin (TA) system.</text>
</comment>
<comment type="similarity">
    <text evidence="1 2">Belongs to the phD/YefM antitoxin family.</text>
</comment>